<evidence type="ECO:0000313" key="1">
    <source>
        <dbReference type="EMBL" id="GEM51342.1"/>
    </source>
</evidence>
<protein>
    <submittedName>
        <fullName evidence="1">Uncharacterized protein</fullName>
    </submittedName>
</protein>
<dbReference type="AlphaFoldDB" id="A0A511NEV9"/>
<organism evidence="1 2">
    <name type="scientific">Empedobacter brevis NBRC 14943 = ATCC 43319</name>
    <dbReference type="NCBI Taxonomy" id="1218108"/>
    <lineage>
        <taxon>Bacteria</taxon>
        <taxon>Pseudomonadati</taxon>
        <taxon>Bacteroidota</taxon>
        <taxon>Flavobacteriia</taxon>
        <taxon>Flavobacteriales</taxon>
        <taxon>Weeksellaceae</taxon>
        <taxon>Empedobacter</taxon>
    </lineage>
</organism>
<evidence type="ECO:0000313" key="2">
    <source>
        <dbReference type="Proteomes" id="UP000321245"/>
    </source>
</evidence>
<gene>
    <name evidence="1" type="ORF">EB1_11320</name>
</gene>
<dbReference type="Proteomes" id="UP000321245">
    <property type="component" value="Unassembled WGS sequence"/>
</dbReference>
<dbReference type="GeneID" id="84650560"/>
<accession>A0A511NEV9</accession>
<comment type="caution">
    <text evidence="1">The sequence shown here is derived from an EMBL/GenBank/DDBJ whole genome shotgun (WGS) entry which is preliminary data.</text>
</comment>
<dbReference type="STRING" id="1218108.GCA_000382425_02427"/>
<reference evidence="1 2" key="1">
    <citation type="submission" date="2019-07" db="EMBL/GenBank/DDBJ databases">
        <title>Whole genome shotgun sequence of Empedobacter brevis NBRC 14943.</title>
        <authorList>
            <person name="Hosoyama A."/>
            <person name="Uohara A."/>
            <person name="Ohji S."/>
            <person name="Ichikawa N."/>
        </authorList>
    </citation>
    <scope>NUCLEOTIDE SEQUENCE [LARGE SCALE GENOMIC DNA]</scope>
    <source>
        <strain evidence="1 2">NBRC 14943</strain>
    </source>
</reference>
<dbReference type="EMBL" id="BJXC01000006">
    <property type="protein sequence ID" value="GEM51342.1"/>
    <property type="molecule type" value="Genomic_DNA"/>
</dbReference>
<name>A0A511NEV9_9FLAO</name>
<proteinExistence type="predicted"/>
<dbReference type="RefSeq" id="WP_019975901.1">
    <property type="nucleotide sequence ID" value="NZ_BJXC01000006.1"/>
</dbReference>
<sequence length="161" mass="19018">MLTLKKISLFILLFISLFTYSQNKENSFYAEIVIIENVDLIETINSIINENNCINKNADLYLDYRKDKHIILGQSNIKKYIKSFKIDNVKVYMTFIDNNPFFIFSNSNSILQIKKTDYKVDLTEFLDYNNYSINDLSNWILEDKDGEIKVVKKVLRGCKER</sequence>
<keyword evidence="2" id="KW-1185">Reference proteome</keyword>